<dbReference type="Proteomes" id="UP000076407">
    <property type="component" value="Unassembled WGS sequence"/>
</dbReference>
<name>A0A182XSH8_ANOQN</name>
<evidence type="ECO:0000313" key="2">
    <source>
        <dbReference type="Proteomes" id="UP000076407"/>
    </source>
</evidence>
<sequence>MQLSGADTITNAYKKNLQNFASQCIFLTQITNQNVCELRYRSSNDPERSQQSVKWAEFIGGRGFPKHYCLVAAMFVCLVYRSST</sequence>
<proteinExistence type="predicted"/>
<organism evidence="1 2">
    <name type="scientific">Anopheles quadriannulatus</name>
    <name type="common">Mosquito</name>
    <dbReference type="NCBI Taxonomy" id="34691"/>
    <lineage>
        <taxon>Eukaryota</taxon>
        <taxon>Metazoa</taxon>
        <taxon>Ecdysozoa</taxon>
        <taxon>Arthropoda</taxon>
        <taxon>Hexapoda</taxon>
        <taxon>Insecta</taxon>
        <taxon>Pterygota</taxon>
        <taxon>Neoptera</taxon>
        <taxon>Endopterygota</taxon>
        <taxon>Diptera</taxon>
        <taxon>Nematocera</taxon>
        <taxon>Culicoidea</taxon>
        <taxon>Culicidae</taxon>
        <taxon>Anophelinae</taxon>
        <taxon>Anopheles</taxon>
    </lineage>
</organism>
<dbReference type="AlphaFoldDB" id="A0A182XSH8"/>
<reference evidence="1" key="1">
    <citation type="submission" date="2020-05" db="UniProtKB">
        <authorList>
            <consortium name="EnsemblMetazoa"/>
        </authorList>
    </citation>
    <scope>IDENTIFICATION</scope>
    <source>
        <strain evidence="1">SANGQUA</strain>
    </source>
</reference>
<protein>
    <submittedName>
        <fullName evidence="1">Uncharacterized protein</fullName>
    </submittedName>
</protein>
<accession>A0A182XSH8</accession>
<dbReference type="VEuPathDB" id="VectorBase:AQUA014791"/>
<keyword evidence="2" id="KW-1185">Reference proteome</keyword>
<dbReference type="EnsemblMetazoa" id="AQUA014791-RA">
    <property type="protein sequence ID" value="AQUA014791-PA"/>
    <property type="gene ID" value="AQUA014791"/>
</dbReference>
<evidence type="ECO:0000313" key="1">
    <source>
        <dbReference type="EnsemblMetazoa" id="AQUA014791-PA"/>
    </source>
</evidence>